<feature type="compositionally biased region" description="Polar residues" evidence="17">
    <location>
        <begin position="1030"/>
        <end position="1041"/>
    </location>
</feature>
<feature type="repeat" description="FG-GAP" evidence="15">
    <location>
        <begin position="411"/>
        <end position="469"/>
    </location>
</feature>
<dbReference type="GO" id="GO:0046872">
    <property type="term" value="F:metal ion binding"/>
    <property type="evidence" value="ECO:0007669"/>
    <property type="project" value="UniProtKB-KW"/>
</dbReference>
<dbReference type="GO" id="GO:0007160">
    <property type="term" value="P:cell-matrix adhesion"/>
    <property type="evidence" value="ECO:0007669"/>
    <property type="project" value="TreeGrafter"/>
</dbReference>
<dbReference type="InterPro" id="IPR048633">
    <property type="entry name" value="ITGAX-like_Ig_3"/>
</dbReference>
<dbReference type="Gene3D" id="2.60.40.1530">
    <property type="entry name" value="ntegrin, alpha v. Chain A, domain 4"/>
    <property type="match status" value="1"/>
</dbReference>
<dbReference type="GO" id="GO:0098609">
    <property type="term" value="P:cell-cell adhesion"/>
    <property type="evidence" value="ECO:0007669"/>
    <property type="project" value="TreeGrafter"/>
</dbReference>
<comment type="similarity">
    <text evidence="2 16">Belongs to the integrin alpha chain family.</text>
</comment>
<keyword evidence="9 16" id="KW-1133">Transmembrane helix</keyword>
<dbReference type="SMART" id="SM00327">
    <property type="entry name" value="VWA"/>
    <property type="match status" value="1"/>
</dbReference>
<evidence type="ECO:0000256" key="1">
    <source>
        <dbReference type="ARBA" id="ARBA00004479"/>
    </source>
</evidence>
<dbReference type="PANTHER" id="PTHR23220">
    <property type="entry name" value="INTEGRIN ALPHA"/>
    <property type="match status" value="1"/>
</dbReference>
<dbReference type="Gene3D" id="3.40.50.410">
    <property type="entry name" value="von Willebrand factor, type A domain"/>
    <property type="match status" value="1"/>
</dbReference>
<keyword evidence="5" id="KW-0732">Signal</keyword>
<dbReference type="Gene3D" id="2.60.40.1460">
    <property type="entry name" value="Integrin domains. Chain A, domain 2"/>
    <property type="match status" value="1"/>
</dbReference>
<name>A0A6I9YF15_9SAUR</name>
<dbReference type="GO" id="GO:0033627">
    <property type="term" value="P:cell adhesion mediated by integrin"/>
    <property type="evidence" value="ECO:0007669"/>
    <property type="project" value="TreeGrafter"/>
</dbReference>
<dbReference type="PANTHER" id="PTHR23220:SF84">
    <property type="entry name" value="INTEGRIN ALPHA-L"/>
    <property type="match status" value="1"/>
</dbReference>
<evidence type="ECO:0000256" key="11">
    <source>
        <dbReference type="ARBA" id="ARBA00023136"/>
    </source>
</evidence>
<reference evidence="20" key="1">
    <citation type="submission" date="2025-08" db="UniProtKB">
        <authorList>
            <consortium name="RefSeq"/>
        </authorList>
    </citation>
    <scope>IDENTIFICATION</scope>
    <source>
        <tissue evidence="20">Skeletal muscle</tissue>
    </source>
</reference>
<feature type="region of interest" description="Disordered" evidence="17">
    <location>
        <begin position="1030"/>
        <end position="1074"/>
    </location>
</feature>
<dbReference type="SUPFAM" id="SSF69318">
    <property type="entry name" value="Integrin alpha N-terminal domain"/>
    <property type="match status" value="1"/>
</dbReference>
<dbReference type="Pfam" id="PF21520">
    <property type="entry name" value="ITGAX-like_Ig_3"/>
    <property type="match status" value="1"/>
</dbReference>
<keyword evidence="11 16" id="KW-0472">Membrane</keyword>
<evidence type="ECO:0000313" key="20">
    <source>
        <dbReference type="RefSeq" id="XP_013922788.1"/>
    </source>
</evidence>
<dbReference type="InterPro" id="IPR013519">
    <property type="entry name" value="Int_alpha_beta-p"/>
</dbReference>
<accession>A0A6I9YF15</accession>
<dbReference type="InterPro" id="IPR002035">
    <property type="entry name" value="VWF_A"/>
</dbReference>
<feature type="transmembrane region" description="Helical" evidence="16">
    <location>
        <begin position="991"/>
        <end position="1014"/>
    </location>
</feature>
<dbReference type="Proteomes" id="UP000504617">
    <property type="component" value="Unplaced"/>
</dbReference>
<evidence type="ECO:0000256" key="3">
    <source>
        <dbReference type="ARBA" id="ARBA00022692"/>
    </source>
</evidence>
<evidence type="ECO:0000256" key="14">
    <source>
        <dbReference type="ARBA" id="ARBA00023180"/>
    </source>
</evidence>
<dbReference type="SUPFAM" id="SSF69179">
    <property type="entry name" value="Integrin domains"/>
    <property type="match status" value="2"/>
</dbReference>
<feature type="repeat" description="FG-GAP" evidence="15">
    <location>
        <begin position="350"/>
        <end position="410"/>
    </location>
</feature>
<keyword evidence="19" id="KW-1185">Reference proteome</keyword>
<dbReference type="GO" id="GO:0005178">
    <property type="term" value="F:integrin binding"/>
    <property type="evidence" value="ECO:0007669"/>
    <property type="project" value="TreeGrafter"/>
</dbReference>
<dbReference type="InterPro" id="IPR013517">
    <property type="entry name" value="FG-GAP"/>
</dbReference>
<dbReference type="GeneID" id="106549614"/>
<dbReference type="AlphaFoldDB" id="A0A6I9YF15"/>
<dbReference type="Gene3D" id="1.20.5.930">
    <property type="entry name" value="Bicelle-embedded integrin alpha(iib) transmembrane segment"/>
    <property type="match status" value="1"/>
</dbReference>
<dbReference type="GO" id="GO:0007229">
    <property type="term" value="P:integrin-mediated signaling pathway"/>
    <property type="evidence" value="ECO:0007669"/>
    <property type="project" value="UniProtKB-KW"/>
</dbReference>
<comment type="subcellular location">
    <subcellularLocation>
        <location evidence="1 16">Membrane</location>
        <topology evidence="1 16">Single-pass type I membrane protein</topology>
    </subcellularLocation>
</comment>
<dbReference type="Pfam" id="PF00357">
    <property type="entry name" value="Integrin_alpha"/>
    <property type="match status" value="1"/>
</dbReference>
<dbReference type="PROSITE" id="PS50234">
    <property type="entry name" value="VWFA"/>
    <property type="match status" value="1"/>
</dbReference>
<keyword evidence="10 16" id="KW-0401">Integrin</keyword>
<evidence type="ECO:0000256" key="7">
    <source>
        <dbReference type="ARBA" id="ARBA00022837"/>
    </source>
</evidence>
<keyword evidence="4" id="KW-0479">Metal-binding</keyword>
<dbReference type="GO" id="GO:0008305">
    <property type="term" value="C:integrin complex"/>
    <property type="evidence" value="ECO:0007669"/>
    <property type="project" value="InterPro"/>
</dbReference>
<dbReference type="PROSITE" id="PS51470">
    <property type="entry name" value="FG_GAP"/>
    <property type="match status" value="3"/>
</dbReference>
<dbReference type="CTD" id="3683"/>
<dbReference type="InterPro" id="IPR048285">
    <property type="entry name" value="Integrin_alpha_Ig-like_2"/>
</dbReference>
<dbReference type="PRINTS" id="PR01185">
    <property type="entry name" value="INTEGRINA"/>
</dbReference>
<keyword evidence="12" id="KW-1015">Disulfide bond</keyword>
<feature type="compositionally biased region" description="Polar residues" evidence="17">
    <location>
        <begin position="1060"/>
        <end position="1074"/>
    </location>
</feature>
<dbReference type="GO" id="GO:0009897">
    <property type="term" value="C:external side of plasma membrane"/>
    <property type="evidence" value="ECO:0007669"/>
    <property type="project" value="TreeGrafter"/>
</dbReference>
<keyword evidence="14" id="KW-0325">Glycoprotein</keyword>
<dbReference type="InterPro" id="IPR018184">
    <property type="entry name" value="Integrin_alpha_C_CS"/>
</dbReference>
<gene>
    <name evidence="20" type="primary">ITGAL</name>
</gene>
<evidence type="ECO:0000256" key="8">
    <source>
        <dbReference type="ARBA" id="ARBA00022889"/>
    </source>
</evidence>
<dbReference type="KEGG" id="tsr:106549614"/>
<dbReference type="InterPro" id="IPR013649">
    <property type="entry name" value="Integrin_alpha_Ig-like_1"/>
</dbReference>
<keyword evidence="13 16" id="KW-0675">Receptor</keyword>
<sequence length="1074" mass="120763">MTLARNMQGNKMIACGPGVEQHCDKNLYVSGICYLFDTKLHNPQNITTGYQKCLKGKVDLVFLFDGSASMKTSEFMTIKQFMIDVMKELWNSSVHFAAVQFSEDAKLEFDFNDYTSNRNPEQLLANVVHAEQITNTFRAIKFVANEVFIPERGTRKEANKVIVIITDGDASDRDRGHIEAVKKKNILRLIIGIGNHLNSPDSQENLKRIASEPTSQFFKILASFDELKDSFNDLQSNIFAIEGTSDSRSFHLELSSSGFSADISQDHVILGAVGADNWAGGILEQQQDFAGERFITTPSVRKEMEGAYLGYTLSFLQHRQKAFYAVGAPRYQHMGRVLIFEVDAKTQNWTLKQEIKGQQTGSYFGGVLCAVDIDGDQETDLLLIGAPQYFTETRGGQVYAYGWEEDNLVLLGEFNGDLGHPLGRFGAAITDLADINGDGQTDVAIGAPLEDEERGAVYIYNNLEKTLLMEYSQRITGASISPGLRYFGQSIQGKTDLRGDGLISITVGALGKVMVLQSRPIVNVATQVTFEPKEIPVKDVECAGNSKSWQNINLKLRICFNNSFATESYKGHLSAKLLFRLEIDPDRVKYRGEFRNGKNIINGAEEISLKPVCVLEEINITNCIEDYLSAIKLLVNLSLEEDDLLKTGLPRPILNPLSNRTMVEIPFDKNCGTDDICVADLKITFHSSGSKELVVSPQYPLEMNLELVNQREDAYFTMLYVPLLPGLSFRKHSVLKYNALVILQCNSMLRRQDFQGLACNVSHPIYRNSTKALIQLQFGVLENMDWKENLEMVAYVTSENEDNETLQNNRAVHSIPVKYPINIIIKRLETSNQYIDFSSERQENKTVTHSYQVTNWALGKFPPPKVLVYVNVPTKVPSGLIWKIGKILTVDPDVNCQPEKNMTLRNYPTLIKHWPVDEYLIYKCDLGQINSSMIHITGMMSTQNKSEHSLQAKLSTALWVEFDTGRYKNVYSHEFVQVQVTEIEVIIMMNYLPIIIGSVIGGLFLLILCIVVLYKCGFFNRNYKQKIENQGENENAAQTADNPEDGAEKEGSNTEKESQNKLLTEPSNTENETQ</sequence>
<keyword evidence="7" id="KW-0106">Calcium</keyword>
<evidence type="ECO:0000259" key="18">
    <source>
        <dbReference type="PROSITE" id="PS50234"/>
    </source>
</evidence>
<dbReference type="Pfam" id="PF08441">
    <property type="entry name" value="Integrin_A_Ig_1"/>
    <property type="match status" value="1"/>
</dbReference>
<dbReference type="Gene3D" id="2.60.40.1510">
    <property type="entry name" value="ntegrin, alpha v. Chain A, domain 3"/>
    <property type="match status" value="1"/>
</dbReference>
<dbReference type="Gene3D" id="2.130.10.130">
    <property type="entry name" value="Integrin alpha, N-terminal"/>
    <property type="match status" value="1"/>
</dbReference>
<organism evidence="19 20">
    <name type="scientific">Thamnophis sirtalis</name>
    <dbReference type="NCBI Taxonomy" id="35019"/>
    <lineage>
        <taxon>Eukaryota</taxon>
        <taxon>Metazoa</taxon>
        <taxon>Chordata</taxon>
        <taxon>Craniata</taxon>
        <taxon>Vertebrata</taxon>
        <taxon>Euteleostomi</taxon>
        <taxon>Lepidosauria</taxon>
        <taxon>Squamata</taxon>
        <taxon>Bifurcata</taxon>
        <taxon>Unidentata</taxon>
        <taxon>Episquamata</taxon>
        <taxon>Toxicofera</taxon>
        <taxon>Serpentes</taxon>
        <taxon>Colubroidea</taxon>
        <taxon>Colubridae</taxon>
        <taxon>Natricinae</taxon>
        <taxon>Thamnophis</taxon>
    </lineage>
</organism>
<keyword evidence="8 16" id="KW-0130">Cell adhesion</keyword>
<dbReference type="SMART" id="SM00191">
    <property type="entry name" value="Int_alpha"/>
    <property type="match status" value="4"/>
</dbReference>
<evidence type="ECO:0000256" key="17">
    <source>
        <dbReference type="SAM" id="MobiDB-lite"/>
    </source>
</evidence>
<keyword evidence="3 16" id="KW-0812">Transmembrane</keyword>
<keyword evidence="6" id="KW-0677">Repeat</keyword>
<feature type="domain" description="VWFA" evidence="18">
    <location>
        <begin position="59"/>
        <end position="234"/>
    </location>
</feature>
<evidence type="ECO:0000256" key="13">
    <source>
        <dbReference type="ARBA" id="ARBA00023170"/>
    </source>
</evidence>
<dbReference type="InterPro" id="IPR032695">
    <property type="entry name" value="Integrin_dom_sf"/>
</dbReference>
<dbReference type="SUPFAM" id="SSF53300">
    <property type="entry name" value="vWA-like"/>
    <property type="match status" value="1"/>
</dbReference>
<evidence type="ECO:0000256" key="6">
    <source>
        <dbReference type="ARBA" id="ARBA00022737"/>
    </source>
</evidence>
<dbReference type="Pfam" id="PF20805">
    <property type="entry name" value="Integrin_A_Ig_2"/>
    <property type="match status" value="1"/>
</dbReference>
<dbReference type="InterPro" id="IPR036465">
    <property type="entry name" value="vWFA_dom_sf"/>
</dbReference>
<evidence type="ECO:0000256" key="16">
    <source>
        <dbReference type="RuleBase" id="RU003762"/>
    </source>
</evidence>
<feature type="compositionally biased region" description="Basic and acidic residues" evidence="17">
    <location>
        <begin position="1046"/>
        <end position="1059"/>
    </location>
</feature>
<dbReference type="InterPro" id="IPR028994">
    <property type="entry name" value="Integrin_alpha_N"/>
</dbReference>
<evidence type="ECO:0000256" key="10">
    <source>
        <dbReference type="ARBA" id="ARBA00023037"/>
    </source>
</evidence>
<dbReference type="InterPro" id="IPR000413">
    <property type="entry name" value="Integrin_alpha"/>
</dbReference>
<feature type="repeat" description="FG-GAP" evidence="15">
    <location>
        <begin position="473"/>
        <end position="533"/>
    </location>
</feature>
<evidence type="ECO:0000256" key="12">
    <source>
        <dbReference type="ARBA" id="ARBA00023157"/>
    </source>
</evidence>
<dbReference type="OrthoDB" id="5317514at2759"/>
<dbReference type="RefSeq" id="XP_013922788.1">
    <property type="nucleotide sequence ID" value="XM_014067313.1"/>
</dbReference>
<evidence type="ECO:0000256" key="2">
    <source>
        <dbReference type="ARBA" id="ARBA00008054"/>
    </source>
</evidence>
<dbReference type="Pfam" id="PF01839">
    <property type="entry name" value="FG-GAP"/>
    <property type="match status" value="2"/>
</dbReference>
<evidence type="ECO:0000256" key="15">
    <source>
        <dbReference type="PROSITE-ProRule" id="PRU00803"/>
    </source>
</evidence>
<proteinExistence type="inferred from homology"/>
<evidence type="ECO:0000256" key="5">
    <source>
        <dbReference type="ARBA" id="ARBA00022729"/>
    </source>
</evidence>
<evidence type="ECO:0000256" key="9">
    <source>
        <dbReference type="ARBA" id="ARBA00022989"/>
    </source>
</evidence>
<dbReference type="Pfam" id="PF00092">
    <property type="entry name" value="VWA"/>
    <property type="match status" value="1"/>
</dbReference>
<evidence type="ECO:0000256" key="4">
    <source>
        <dbReference type="ARBA" id="ARBA00022723"/>
    </source>
</evidence>
<dbReference type="PROSITE" id="PS00242">
    <property type="entry name" value="INTEGRIN_ALPHA"/>
    <property type="match status" value="1"/>
</dbReference>
<protein>
    <submittedName>
        <fullName evidence="20">Integrin alpha-L</fullName>
    </submittedName>
</protein>
<dbReference type="PRINTS" id="PR00453">
    <property type="entry name" value="VWFADOMAIN"/>
</dbReference>
<evidence type="ECO:0000313" key="19">
    <source>
        <dbReference type="Proteomes" id="UP000504617"/>
    </source>
</evidence>